<dbReference type="Gene3D" id="3.40.630.30">
    <property type="match status" value="1"/>
</dbReference>
<gene>
    <name evidence="1" type="ORF">SEMRO_1177_G249410.1</name>
</gene>
<dbReference type="InterPro" id="IPR016181">
    <property type="entry name" value="Acyl_CoA_acyltransferase"/>
</dbReference>
<sequence length="256" mass="28545">MEKMPSLFLSNRFSALIAVISVAILHEGVAFVSAPRRIQIPQPATRHYFSSEPDAAPSALGHADIKWKIKPKEGTPFVESKKWQVEANLMRMGYKEKQKEIPLIYFPLTWGQLLLEAWKDDKRIGRFGITCNSGPSAPLIEETISDIYGPSAVSQDLGIAAIIYMFCEPEYRGRSIGVLALEVISLIHHTIGCNYTLLVADDKSDSGTLVNWYERHGYSRAPKLQEFMGSPGGQFGVTMIGPTNDGVPEDLCIEWW</sequence>
<dbReference type="EMBL" id="CAICTM010001175">
    <property type="protein sequence ID" value="CAB9521239.1"/>
    <property type="molecule type" value="Genomic_DNA"/>
</dbReference>
<dbReference type="OrthoDB" id="43192at2759"/>
<dbReference type="SUPFAM" id="SSF55729">
    <property type="entry name" value="Acyl-CoA N-acyltransferases (Nat)"/>
    <property type="match status" value="1"/>
</dbReference>
<protein>
    <recommendedName>
        <fullName evidence="3">N-acetyltransferase domain-containing protein</fullName>
    </recommendedName>
</protein>
<dbReference type="Proteomes" id="UP001153069">
    <property type="component" value="Unassembled WGS sequence"/>
</dbReference>
<organism evidence="1 2">
    <name type="scientific">Seminavis robusta</name>
    <dbReference type="NCBI Taxonomy" id="568900"/>
    <lineage>
        <taxon>Eukaryota</taxon>
        <taxon>Sar</taxon>
        <taxon>Stramenopiles</taxon>
        <taxon>Ochrophyta</taxon>
        <taxon>Bacillariophyta</taxon>
        <taxon>Bacillariophyceae</taxon>
        <taxon>Bacillariophycidae</taxon>
        <taxon>Naviculales</taxon>
        <taxon>Naviculaceae</taxon>
        <taxon>Seminavis</taxon>
    </lineage>
</organism>
<evidence type="ECO:0000313" key="1">
    <source>
        <dbReference type="EMBL" id="CAB9521239.1"/>
    </source>
</evidence>
<comment type="caution">
    <text evidence="1">The sequence shown here is derived from an EMBL/GenBank/DDBJ whole genome shotgun (WGS) entry which is preliminary data.</text>
</comment>
<reference evidence="1" key="1">
    <citation type="submission" date="2020-06" db="EMBL/GenBank/DDBJ databases">
        <authorList>
            <consortium name="Plant Systems Biology data submission"/>
        </authorList>
    </citation>
    <scope>NUCLEOTIDE SEQUENCE</scope>
    <source>
        <strain evidence="1">D6</strain>
    </source>
</reference>
<dbReference type="AlphaFoldDB" id="A0A9N8ELQ6"/>
<accession>A0A9N8ELQ6</accession>
<evidence type="ECO:0008006" key="3">
    <source>
        <dbReference type="Google" id="ProtNLM"/>
    </source>
</evidence>
<proteinExistence type="predicted"/>
<name>A0A9N8ELQ6_9STRA</name>
<keyword evidence="2" id="KW-1185">Reference proteome</keyword>
<evidence type="ECO:0000313" key="2">
    <source>
        <dbReference type="Proteomes" id="UP001153069"/>
    </source>
</evidence>